<protein>
    <submittedName>
        <fullName evidence="4">Chitin-binding type-2 domain-containing protein</fullName>
    </submittedName>
</protein>
<evidence type="ECO:0000313" key="4">
    <source>
        <dbReference type="WBParaSite" id="GPUH_0000636701-mRNA-1"/>
    </source>
</evidence>
<evidence type="ECO:0000313" key="2">
    <source>
        <dbReference type="EMBL" id="VDK54422.1"/>
    </source>
</evidence>
<feature type="compositionally biased region" description="Low complexity" evidence="1">
    <location>
        <begin position="10"/>
        <end position="34"/>
    </location>
</feature>
<reference evidence="4" key="1">
    <citation type="submission" date="2016-06" db="UniProtKB">
        <authorList>
            <consortium name="WormBaseParasite"/>
        </authorList>
    </citation>
    <scope>IDENTIFICATION</scope>
</reference>
<evidence type="ECO:0000256" key="1">
    <source>
        <dbReference type="SAM" id="MobiDB-lite"/>
    </source>
</evidence>
<proteinExistence type="predicted"/>
<feature type="compositionally biased region" description="Polar residues" evidence="1">
    <location>
        <begin position="35"/>
        <end position="44"/>
    </location>
</feature>
<gene>
    <name evidence="2" type="ORF">GPUH_LOCUS6361</name>
</gene>
<dbReference type="Proteomes" id="UP000271098">
    <property type="component" value="Unassembled WGS sequence"/>
</dbReference>
<accession>A0A183DCB7</accession>
<reference evidence="2 3" key="2">
    <citation type="submission" date="2018-11" db="EMBL/GenBank/DDBJ databases">
        <authorList>
            <consortium name="Pathogen Informatics"/>
        </authorList>
    </citation>
    <scope>NUCLEOTIDE SEQUENCE [LARGE SCALE GENOMIC DNA]</scope>
</reference>
<dbReference type="AlphaFoldDB" id="A0A183DCB7"/>
<dbReference type="OrthoDB" id="504708at2759"/>
<dbReference type="WBParaSite" id="GPUH_0000636701-mRNA-1">
    <property type="protein sequence ID" value="GPUH_0000636701-mRNA-1"/>
    <property type="gene ID" value="GPUH_0000636701"/>
</dbReference>
<evidence type="ECO:0000313" key="3">
    <source>
        <dbReference type="Proteomes" id="UP000271098"/>
    </source>
</evidence>
<dbReference type="EMBL" id="UYRT01014820">
    <property type="protein sequence ID" value="VDK54422.1"/>
    <property type="molecule type" value="Genomic_DNA"/>
</dbReference>
<feature type="region of interest" description="Disordered" evidence="1">
    <location>
        <begin position="1"/>
        <end position="74"/>
    </location>
</feature>
<name>A0A183DCB7_9BILA</name>
<organism evidence="4">
    <name type="scientific">Gongylonema pulchrum</name>
    <dbReference type="NCBI Taxonomy" id="637853"/>
    <lineage>
        <taxon>Eukaryota</taxon>
        <taxon>Metazoa</taxon>
        <taxon>Ecdysozoa</taxon>
        <taxon>Nematoda</taxon>
        <taxon>Chromadorea</taxon>
        <taxon>Rhabditida</taxon>
        <taxon>Spirurina</taxon>
        <taxon>Spiruromorpha</taxon>
        <taxon>Spiruroidea</taxon>
        <taxon>Gongylonematidae</taxon>
        <taxon>Gongylonema</taxon>
    </lineage>
</organism>
<sequence>MLPTSASENSTAPITSVATVAATTTTSTKTTTVTNSEGPTTTKHQPGRPRITGPPLRKPRPQTKKPEYKTRPGAGVCPAGNHVVRDKTTNYLIVCNGEKPVCPPRSYCYVTGYADEEYNCCSA</sequence>
<keyword evidence="3" id="KW-1185">Reference proteome</keyword>